<dbReference type="Pfam" id="PF00520">
    <property type="entry name" value="Ion_trans"/>
    <property type="match status" value="1"/>
</dbReference>
<sequence>MDLEEQSEGPDSPGSSTSLRQRSKSQKSQLPPGWRGTLRRFVMSVPFEAFFAVCIISNAVFLGVEVEYYVQNPGPSPIWGEVIGQVYNFLFLVELIFRLVGLGPALFFKGESWAWNCMDLLIVGSAIFETLVQITLTLIYAGAPPNTGVESLSNLRVIRIVRITRLVRLTRIARITRFIKALRTLVSSIVFTLKSLIWATVLLCLIIYGFGIVFTQAAVMFGASSTESPTMETLDGIDLYWSDLPTSMLTLFMSITGGLSWEAALRPMQKVSPFCVFLLLFYISFSYFAVLNVVTGVFCQSAIESAQSDHEMIMQNIIANKEAHIRKVRSLFTNLDADDSGYISLKELEQNIDKKSVTTYFEALELDVHDAWTFFKLLDTDGGAAIEIEEFLCFKAVFDGLLLGYKSLDGLRLRGPARALDLAKMQHEQNWMSQQLGQFMGHVEVNLKKLETGIVKLCEVQMELSTMGSKVSLSNMLSPQVYPKAKEPKLPEVEEQHSQEASQGASEVDAIETCETPGHVTHVNAILPGLARAQDNVLVCESWPEQL</sequence>
<dbReference type="EMBL" id="CAMXCT010000830">
    <property type="protein sequence ID" value="CAI3983712.1"/>
    <property type="molecule type" value="Genomic_DNA"/>
</dbReference>
<evidence type="ECO:0000313" key="17">
    <source>
        <dbReference type="EMBL" id="CAI3983712.1"/>
    </source>
</evidence>
<keyword evidence="5" id="KW-0107">Calcium channel</keyword>
<evidence type="ECO:0000256" key="3">
    <source>
        <dbReference type="ARBA" id="ARBA00022553"/>
    </source>
</evidence>
<dbReference type="PANTHER" id="PTHR45628">
    <property type="entry name" value="VOLTAGE-DEPENDENT CALCIUM CHANNEL TYPE A SUBUNIT ALPHA-1"/>
    <property type="match status" value="1"/>
</dbReference>
<proteinExistence type="predicted"/>
<dbReference type="GO" id="GO:0005891">
    <property type="term" value="C:voltage-gated calcium channel complex"/>
    <property type="evidence" value="ECO:0007669"/>
    <property type="project" value="TreeGrafter"/>
</dbReference>
<dbReference type="EMBL" id="CAMXCT030000830">
    <property type="protein sequence ID" value="CAL4771024.1"/>
    <property type="molecule type" value="Genomic_DNA"/>
</dbReference>
<keyword evidence="6 15" id="KW-0812">Transmembrane</keyword>
<dbReference type="InterPro" id="IPR005821">
    <property type="entry name" value="Ion_trans_dom"/>
</dbReference>
<evidence type="ECO:0000256" key="12">
    <source>
        <dbReference type="ARBA" id="ARBA00023180"/>
    </source>
</evidence>
<dbReference type="GO" id="GO:0008331">
    <property type="term" value="F:high voltage-gated calcium channel activity"/>
    <property type="evidence" value="ECO:0007669"/>
    <property type="project" value="TreeGrafter"/>
</dbReference>
<keyword evidence="20" id="KW-1185">Reference proteome</keyword>
<feature type="transmembrane region" description="Helical" evidence="15">
    <location>
        <begin position="196"/>
        <end position="219"/>
    </location>
</feature>
<feature type="transmembrane region" description="Helical" evidence="15">
    <location>
        <begin position="239"/>
        <end position="261"/>
    </location>
</feature>
<evidence type="ECO:0000256" key="7">
    <source>
        <dbReference type="ARBA" id="ARBA00022837"/>
    </source>
</evidence>
<feature type="region of interest" description="Disordered" evidence="14">
    <location>
        <begin position="1"/>
        <end position="32"/>
    </location>
</feature>
<gene>
    <name evidence="17" type="ORF">C1SCF055_LOCUS11302</name>
</gene>
<keyword evidence="9 15" id="KW-1133">Transmembrane helix</keyword>
<evidence type="ECO:0000256" key="11">
    <source>
        <dbReference type="ARBA" id="ARBA00023136"/>
    </source>
</evidence>
<evidence type="ECO:0000313" key="20">
    <source>
        <dbReference type="Proteomes" id="UP001152797"/>
    </source>
</evidence>
<dbReference type="Proteomes" id="UP001152797">
    <property type="component" value="Unassembled WGS sequence"/>
</dbReference>
<evidence type="ECO:0000256" key="5">
    <source>
        <dbReference type="ARBA" id="ARBA00022673"/>
    </source>
</evidence>
<dbReference type="InterPro" id="IPR027359">
    <property type="entry name" value="Volt_channel_dom_sf"/>
</dbReference>
<dbReference type="PROSITE" id="PS00018">
    <property type="entry name" value="EF_HAND_1"/>
    <property type="match status" value="1"/>
</dbReference>
<reference evidence="18" key="2">
    <citation type="submission" date="2024-04" db="EMBL/GenBank/DDBJ databases">
        <authorList>
            <person name="Chen Y."/>
            <person name="Shah S."/>
            <person name="Dougan E. K."/>
            <person name="Thang M."/>
            <person name="Chan C."/>
        </authorList>
    </citation>
    <scope>NUCLEOTIDE SEQUENCE [LARGE SCALE GENOMIC DNA]</scope>
</reference>
<reference evidence="17" key="1">
    <citation type="submission" date="2022-10" db="EMBL/GenBank/DDBJ databases">
        <authorList>
            <person name="Chen Y."/>
            <person name="Dougan E. K."/>
            <person name="Chan C."/>
            <person name="Rhodes N."/>
            <person name="Thang M."/>
        </authorList>
    </citation>
    <scope>NUCLEOTIDE SEQUENCE</scope>
</reference>
<feature type="compositionally biased region" description="Low complexity" evidence="14">
    <location>
        <begin position="15"/>
        <end position="30"/>
    </location>
</feature>
<evidence type="ECO:0000256" key="10">
    <source>
        <dbReference type="ARBA" id="ARBA00023065"/>
    </source>
</evidence>
<dbReference type="SUPFAM" id="SSF47473">
    <property type="entry name" value="EF-hand"/>
    <property type="match status" value="1"/>
</dbReference>
<protein>
    <submittedName>
        <fullName evidence="19">Voltage-dependent N-type calcium channel subunit alpha-1B</fullName>
    </submittedName>
</protein>
<accession>A0A9P1C2V3</accession>
<dbReference type="GO" id="GO:0005509">
    <property type="term" value="F:calcium ion binding"/>
    <property type="evidence" value="ECO:0007669"/>
    <property type="project" value="InterPro"/>
</dbReference>
<evidence type="ECO:0000259" key="16">
    <source>
        <dbReference type="PROSITE" id="PS50222"/>
    </source>
</evidence>
<evidence type="ECO:0000256" key="8">
    <source>
        <dbReference type="ARBA" id="ARBA00022882"/>
    </source>
</evidence>
<keyword evidence="4" id="KW-0109">Calcium transport</keyword>
<keyword evidence="3" id="KW-0597">Phosphoprotein</keyword>
<dbReference type="PROSITE" id="PS50222">
    <property type="entry name" value="EF_HAND_2"/>
    <property type="match status" value="1"/>
</dbReference>
<dbReference type="Gene3D" id="1.20.120.350">
    <property type="entry name" value="Voltage-gated potassium channels. Chain C"/>
    <property type="match status" value="1"/>
</dbReference>
<feature type="transmembrane region" description="Helical" evidence="15">
    <location>
        <begin position="86"/>
        <end position="108"/>
    </location>
</feature>
<name>A0A9P1C2V3_9DINO</name>
<dbReference type="PANTHER" id="PTHR45628:SF7">
    <property type="entry name" value="VOLTAGE-DEPENDENT CALCIUM CHANNEL TYPE A SUBUNIT ALPHA-1"/>
    <property type="match status" value="1"/>
</dbReference>
<comment type="subcellular location">
    <subcellularLocation>
        <location evidence="1">Membrane</location>
        <topology evidence="1">Multi-pass membrane protein</topology>
    </subcellularLocation>
</comment>
<dbReference type="InterPro" id="IPR011992">
    <property type="entry name" value="EF-hand-dom_pair"/>
</dbReference>
<dbReference type="Gene3D" id="1.10.238.10">
    <property type="entry name" value="EF-hand"/>
    <property type="match status" value="1"/>
</dbReference>
<keyword evidence="7" id="KW-0106">Calcium</keyword>
<dbReference type="SUPFAM" id="SSF81324">
    <property type="entry name" value="Voltage-gated potassium channels"/>
    <property type="match status" value="1"/>
</dbReference>
<comment type="caution">
    <text evidence="17">The sequence shown here is derived from an EMBL/GenBank/DDBJ whole genome shotgun (WGS) entry which is preliminary data.</text>
</comment>
<dbReference type="AlphaFoldDB" id="A0A9P1C2V3"/>
<keyword evidence="11 15" id="KW-0472">Membrane</keyword>
<keyword evidence="8" id="KW-0851">Voltage-gated channel</keyword>
<feature type="region of interest" description="Disordered" evidence="14">
    <location>
        <begin position="484"/>
        <end position="508"/>
    </location>
</feature>
<dbReference type="InterPro" id="IPR018247">
    <property type="entry name" value="EF_Hand_1_Ca_BS"/>
</dbReference>
<dbReference type="GO" id="GO:0098703">
    <property type="term" value="P:calcium ion import across plasma membrane"/>
    <property type="evidence" value="ECO:0007669"/>
    <property type="project" value="TreeGrafter"/>
</dbReference>
<evidence type="ECO:0000256" key="4">
    <source>
        <dbReference type="ARBA" id="ARBA00022568"/>
    </source>
</evidence>
<dbReference type="EMBL" id="CAMXCT020000830">
    <property type="protein sequence ID" value="CAL1137087.1"/>
    <property type="molecule type" value="Genomic_DNA"/>
</dbReference>
<evidence type="ECO:0000256" key="13">
    <source>
        <dbReference type="ARBA" id="ARBA00023303"/>
    </source>
</evidence>
<evidence type="ECO:0000313" key="18">
    <source>
        <dbReference type="EMBL" id="CAL1137087.1"/>
    </source>
</evidence>
<feature type="compositionally biased region" description="Basic and acidic residues" evidence="14">
    <location>
        <begin position="484"/>
        <end position="498"/>
    </location>
</feature>
<evidence type="ECO:0000256" key="9">
    <source>
        <dbReference type="ARBA" id="ARBA00022989"/>
    </source>
</evidence>
<keyword evidence="2" id="KW-0813">Transport</keyword>
<dbReference type="OrthoDB" id="410889at2759"/>
<evidence type="ECO:0000256" key="1">
    <source>
        <dbReference type="ARBA" id="ARBA00004141"/>
    </source>
</evidence>
<keyword evidence="12" id="KW-0325">Glycoprotein</keyword>
<evidence type="ECO:0000256" key="15">
    <source>
        <dbReference type="SAM" id="Phobius"/>
    </source>
</evidence>
<evidence type="ECO:0000256" key="6">
    <source>
        <dbReference type="ARBA" id="ARBA00022692"/>
    </source>
</evidence>
<feature type="transmembrane region" description="Helical" evidence="15">
    <location>
        <begin position="45"/>
        <end position="66"/>
    </location>
</feature>
<dbReference type="InterPro" id="IPR002048">
    <property type="entry name" value="EF_hand_dom"/>
</dbReference>
<feature type="transmembrane region" description="Helical" evidence="15">
    <location>
        <begin position="273"/>
        <end position="298"/>
    </location>
</feature>
<dbReference type="Gene3D" id="1.10.287.70">
    <property type="match status" value="1"/>
</dbReference>
<organism evidence="17">
    <name type="scientific">Cladocopium goreaui</name>
    <dbReference type="NCBI Taxonomy" id="2562237"/>
    <lineage>
        <taxon>Eukaryota</taxon>
        <taxon>Sar</taxon>
        <taxon>Alveolata</taxon>
        <taxon>Dinophyceae</taxon>
        <taxon>Suessiales</taxon>
        <taxon>Symbiodiniaceae</taxon>
        <taxon>Cladocopium</taxon>
    </lineage>
</organism>
<evidence type="ECO:0000256" key="14">
    <source>
        <dbReference type="SAM" id="MobiDB-lite"/>
    </source>
</evidence>
<keyword evidence="10" id="KW-0406">Ion transport</keyword>
<evidence type="ECO:0000313" key="19">
    <source>
        <dbReference type="EMBL" id="CAL4771024.1"/>
    </source>
</evidence>
<keyword evidence="13" id="KW-0407">Ion channel</keyword>
<dbReference type="InterPro" id="IPR050599">
    <property type="entry name" value="VDCC_alpha-1_subunit"/>
</dbReference>
<evidence type="ECO:0000256" key="2">
    <source>
        <dbReference type="ARBA" id="ARBA00022448"/>
    </source>
</evidence>
<feature type="domain" description="EF-hand" evidence="16">
    <location>
        <begin position="323"/>
        <end position="358"/>
    </location>
</feature>